<comment type="similarity">
    <text evidence="1 5">Belongs to the glycosyl hydrolase 35 family.</text>
</comment>
<dbReference type="Gene3D" id="3.20.20.80">
    <property type="entry name" value="Glycosidases"/>
    <property type="match status" value="1"/>
</dbReference>
<dbReference type="Pfam" id="PF21467">
    <property type="entry name" value="BetaGal_gal-bd"/>
    <property type="match status" value="1"/>
</dbReference>
<gene>
    <name evidence="9" type="ORF">TeGR_g2538</name>
</gene>
<comment type="catalytic activity">
    <reaction evidence="4">
        <text>Hydrolysis of terminal non-reducing beta-D-galactose residues in beta-D-galactosides.</text>
        <dbReference type="EC" id="3.2.1.23"/>
    </reaction>
</comment>
<dbReference type="EC" id="3.2.1.23" evidence="4"/>
<dbReference type="InterPro" id="IPR048913">
    <property type="entry name" value="BetaGal_gal-bd"/>
</dbReference>
<dbReference type="EMBL" id="BRYB01000874">
    <property type="protein sequence ID" value="GMI39439.1"/>
    <property type="molecule type" value="Genomic_DNA"/>
</dbReference>
<keyword evidence="3 4" id="KW-0326">Glycosidase</keyword>
<dbReference type="Pfam" id="PF01301">
    <property type="entry name" value="Glyco_hydro_35"/>
    <property type="match status" value="1"/>
</dbReference>
<accession>A0ABQ6N4Q1</accession>
<dbReference type="PANTHER" id="PTHR23421">
    <property type="entry name" value="BETA-GALACTOSIDASE RELATED"/>
    <property type="match status" value="1"/>
</dbReference>
<evidence type="ECO:0000256" key="5">
    <source>
        <dbReference type="RuleBase" id="RU003679"/>
    </source>
</evidence>
<evidence type="ECO:0000313" key="10">
    <source>
        <dbReference type="Proteomes" id="UP001165060"/>
    </source>
</evidence>
<evidence type="ECO:0000256" key="6">
    <source>
        <dbReference type="SAM" id="SignalP"/>
    </source>
</evidence>
<dbReference type="PRINTS" id="PR00742">
    <property type="entry name" value="GLHYDRLASE35"/>
</dbReference>
<dbReference type="PROSITE" id="PS01182">
    <property type="entry name" value="GLYCOSYL_HYDROL_F35"/>
    <property type="match status" value="1"/>
</dbReference>
<feature type="signal peptide" evidence="6">
    <location>
        <begin position="1"/>
        <end position="16"/>
    </location>
</feature>
<reference evidence="9 10" key="1">
    <citation type="journal article" date="2023" name="Commun. Biol.">
        <title>Genome analysis of Parmales, the sister group of diatoms, reveals the evolutionary specialization of diatoms from phago-mixotrophs to photoautotrophs.</title>
        <authorList>
            <person name="Ban H."/>
            <person name="Sato S."/>
            <person name="Yoshikawa S."/>
            <person name="Yamada K."/>
            <person name="Nakamura Y."/>
            <person name="Ichinomiya M."/>
            <person name="Sato N."/>
            <person name="Blanc-Mathieu R."/>
            <person name="Endo H."/>
            <person name="Kuwata A."/>
            <person name="Ogata H."/>
        </authorList>
    </citation>
    <scope>NUCLEOTIDE SEQUENCE [LARGE SCALE GENOMIC DNA]</scope>
</reference>
<dbReference type="InterPro" id="IPR017853">
    <property type="entry name" value="GH"/>
</dbReference>
<dbReference type="InterPro" id="IPR008979">
    <property type="entry name" value="Galactose-bd-like_sf"/>
</dbReference>
<dbReference type="InterPro" id="IPR019801">
    <property type="entry name" value="Glyco_hydro_35_CS"/>
</dbReference>
<sequence>MLALLLLLSVLGAALSSSGIGWDAKSFTVDGERTLLIGGSFHYPRAAPSEWPSIMSSMRANNLNLLQTYVFWDLHEPTEGDFFFPDDPADERNLVLFLRTAQAAGLHVHLRIGPYSCAEWSNGGLPSWLLGDESVWRTDDSLWLDRVTKFTDATLDLVKRHGLLHSQGGPVILAQIENEYGNVQADYGDAGAAYVSKLAGYVLAKDDLGDIPWVMCQQGEGTGTSPPEDLINACNGYYCDNWIEKHAEAFPNQPHMFTENWPGWYQKWGEAAPHRPATDVAFSVARWFAKGGSFHNYYMAFGGTSFGRHVGGPNIVTSYDYDVAVNEYGFEAEPKFSLTAALHKALFEVQDLMFAHPDALPGAGSFNGTSSCETHTYSSSSGCVSFLSNINTDSSATCHFSPSVSIPAWSVTIVTSASNDCSASSADLAVVHGTKDLSALPPANSLLASPADGFEIKSVELTFVEPVPTLATSAADSSPAPIEQLSLTADSTDYLWYSFAATPASSTATVSFPSHVNTGVCYYLYASGRRVADECGGAILDDFATKTVTFKDVPVSAGAPNDFALLAVAMGIRNYGVHLETNVAGLAGAVTVDGGEVAEFKHDVGMSGERGEKLPLNPFGGVDGDLSWYSLKFDAPAALPSALALDLSSMGKGAAYINGNMLGRFWDKAAPADGCDVCDELAYSKSYAAEDCRTGCGEMSQRYYKVPTEWLVKGENEVVLFQERPGDGEGAKGVEFVAMEMV</sequence>
<dbReference type="InterPro" id="IPR031330">
    <property type="entry name" value="Gly_Hdrlase_35_cat"/>
</dbReference>
<dbReference type="Gene3D" id="2.60.120.260">
    <property type="entry name" value="Galactose-binding domain-like"/>
    <property type="match status" value="1"/>
</dbReference>
<proteinExistence type="inferred from homology"/>
<keyword evidence="10" id="KW-1185">Reference proteome</keyword>
<keyword evidence="2 4" id="KW-0378">Hydrolase</keyword>
<evidence type="ECO:0000256" key="1">
    <source>
        <dbReference type="ARBA" id="ARBA00009809"/>
    </source>
</evidence>
<dbReference type="SUPFAM" id="SSF49785">
    <property type="entry name" value="Galactose-binding domain-like"/>
    <property type="match status" value="1"/>
</dbReference>
<evidence type="ECO:0000256" key="4">
    <source>
        <dbReference type="RuleBase" id="RU000675"/>
    </source>
</evidence>
<organism evidence="9 10">
    <name type="scientific">Tetraparma gracilis</name>
    <dbReference type="NCBI Taxonomy" id="2962635"/>
    <lineage>
        <taxon>Eukaryota</taxon>
        <taxon>Sar</taxon>
        <taxon>Stramenopiles</taxon>
        <taxon>Ochrophyta</taxon>
        <taxon>Bolidophyceae</taxon>
        <taxon>Parmales</taxon>
        <taxon>Triparmaceae</taxon>
        <taxon>Tetraparma</taxon>
    </lineage>
</organism>
<protein>
    <recommendedName>
        <fullName evidence="4">Beta-galactosidase</fullName>
        <ecNumber evidence="4">3.2.1.23</ecNumber>
    </recommendedName>
</protein>
<evidence type="ECO:0000256" key="2">
    <source>
        <dbReference type="ARBA" id="ARBA00022801"/>
    </source>
</evidence>
<comment type="caution">
    <text evidence="9">The sequence shown here is derived from an EMBL/GenBank/DDBJ whole genome shotgun (WGS) entry which is preliminary data.</text>
</comment>
<name>A0ABQ6N4Q1_9STRA</name>
<feature type="chain" id="PRO_5046457673" description="Beta-galactosidase" evidence="6">
    <location>
        <begin position="17"/>
        <end position="742"/>
    </location>
</feature>
<dbReference type="SUPFAM" id="SSF51445">
    <property type="entry name" value="(Trans)glycosidases"/>
    <property type="match status" value="1"/>
</dbReference>
<feature type="domain" description="Beta-galactosidase galactose-binding" evidence="8">
    <location>
        <begin position="627"/>
        <end position="716"/>
    </location>
</feature>
<dbReference type="Proteomes" id="UP001165060">
    <property type="component" value="Unassembled WGS sequence"/>
</dbReference>
<evidence type="ECO:0000313" key="9">
    <source>
        <dbReference type="EMBL" id="GMI39439.1"/>
    </source>
</evidence>
<keyword evidence="6" id="KW-0732">Signal</keyword>
<evidence type="ECO:0000259" key="7">
    <source>
        <dbReference type="Pfam" id="PF01301"/>
    </source>
</evidence>
<evidence type="ECO:0000259" key="8">
    <source>
        <dbReference type="Pfam" id="PF21467"/>
    </source>
</evidence>
<evidence type="ECO:0000256" key="3">
    <source>
        <dbReference type="ARBA" id="ARBA00023295"/>
    </source>
</evidence>
<dbReference type="InterPro" id="IPR001944">
    <property type="entry name" value="Glycoside_Hdrlase_35"/>
</dbReference>
<feature type="domain" description="Glycoside hydrolase 35 catalytic" evidence="7">
    <location>
        <begin position="26"/>
        <end position="345"/>
    </location>
</feature>